<evidence type="ECO:0000313" key="3">
    <source>
        <dbReference type="EMBL" id="RSL29916.1"/>
    </source>
</evidence>
<sequence length="595" mass="67807">MSNYVGEVRPSQYITTFGPGSIVDLPDYSIIMAGINKWPKEYVSGARTIEEPRLQRNLNIQQIKAIPVRDNEATLPAYKFPIYHVCPKCRRLGKHNGRDFVEEEGVLYCKNPDQETPCNKIKTHPVRFITACKKGHIQDFPWLYFAHKKSEYDKKKCKLYLTDEGETGSISDLKVFCSKCKDGRSLKEAYENNKLLGKCFGERPWLRDREDCDEQKQLLLRGASNIYFSSLLSSIVIPSDSHNDIEALVEEKVDLNDEEAMENWSIFQAVYSRNPDVNRLGLEEVWKTAQKIRNNITTQDNEDMKGPEYQAFLREPYNYDGEEFEVEKEKVPTRYNDVITNLIRVKRLKEVMVLRGFTRIQPLPDVTARLSASEEEDTEGDSSKEAPITDAKNPSWLPGIESYGEGVFFTINESKLAQWERENEGYEASMTDAHFKMHKERGRKMSEIPPFPGIRYVLLHSLSHALMREITLHSGYSSSALKERIYSSQEEEMAGILIYTSTVDSEGSLGGLVELGKSVNFESLLLRALASVGYCSGDPQCAEYGGDKLTDVNGAACHSCLLESETSCENSNRYLDRTVLVRTVLNQQQEFFHNA</sequence>
<dbReference type="EMBL" id="RBVX01000047">
    <property type="protein sequence ID" value="RSL29916.1"/>
    <property type="molecule type" value="Genomic_DNA"/>
</dbReference>
<dbReference type="InterPro" id="IPR018973">
    <property type="entry name" value="MZB"/>
</dbReference>
<accession>A0A3R9PYN8</accession>
<feature type="region of interest" description="Disordered" evidence="1">
    <location>
        <begin position="369"/>
        <end position="396"/>
    </location>
</feature>
<keyword evidence="4" id="KW-1185">Reference proteome</keyword>
<dbReference type="Proteomes" id="UP000275076">
    <property type="component" value="Unassembled WGS sequence"/>
</dbReference>
<reference evidence="3 4" key="1">
    <citation type="submission" date="2018-10" db="EMBL/GenBank/DDBJ databases">
        <title>Draft genome sequence of Bacillus salarius IM0101, isolated from a hypersaline soil in Inner Mongolia, China.</title>
        <authorList>
            <person name="Yamprayoonswat W."/>
            <person name="Boonvisut S."/>
            <person name="Jumpathong W."/>
            <person name="Sittihan S."/>
            <person name="Ruangsuj P."/>
            <person name="Wanthongcharoen S."/>
            <person name="Thongpramul N."/>
            <person name="Pimmason S."/>
            <person name="Yu B."/>
            <person name="Yasawong M."/>
        </authorList>
    </citation>
    <scope>NUCLEOTIDE SEQUENCE [LARGE SCALE GENOMIC DNA]</scope>
    <source>
        <strain evidence="3 4">IM0101</strain>
    </source>
</reference>
<dbReference type="OrthoDB" id="9134227at2"/>
<evidence type="ECO:0000259" key="2">
    <source>
        <dbReference type="Pfam" id="PF09369"/>
    </source>
</evidence>
<proteinExistence type="predicted"/>
<evidence type="ECO:0000313" key="4">
    <source>
        <dbReference type="Proteomes" id="UP000275076"/>
    </source>
</evidence>
<comment type="caution">
    <text evidence="3">The sequence shown here is derived from an EMBL/GenBank/DDBJ whole genome shotgun (WGS) entry which is preliminary data.</text>
</comment>
<feature type="domain" description="MrfA-like Zn-binding" evidence="2">
    <location>
        <begin position="462"/>
        <end position="561"/>
    </location>
</feature>
<dbReference type="RefSeq" id="WP_125561619.1">
    <property type="nucleotide sequence ID" value="NZ_RBVX01000047.1"/>
</dbReference>
<protein>
    <submittedName>
        <fullName evidence="3">DUF1998 domain-containing protein</fullName>
    </submittedName>
</protein>
<dbReference type="Pfam" id="PF09369">
    <property type="entry name" value="MZB"/>
    <property type="match status" value="1"/>
</dbReference>
<dbReference type="NCBIfam" id="NF038324">
    <property type="entry name" value="DrmB_fam"/>
    <property type="match status" value="1"/>
</dbReference>
<dbReference type="AlphaFoldDB" id="A0A3R9PYN8"/>
<organism evidence="3 4">
    <name type="scientific">Salibacterium salarium</name>
    <dbReference type="NCBI Taxonomy" id="284579"/>
    <lineage>
        <taxon>Bacteria</taxon>
        <taxon>Bacillati</taxon>
        <taxon>Bacillota</taxon>
        <taxon>Bacilli</taxon>
        <taxon>Bacillales</taxon>
        <taxon>Bacillaceae</taxon>
    </lineage>
</organism>
<name>A0A3R9PYN8_9BACI</name>
<gene>
    <name evidence="3" type="ORF">D7Z54_28685</name>
</gene>
<evidence type="ECO:0000256" key="1">
    <source>
        <dbReference type="SAM" id="MobiDB-lite"/>
    </source>
</evidence>
<dbReference type="InterPro" id="IPR047721">
    <property type="entry name" value="DrmB"/>
</dbReference>